<evidence type="ECO:0000313" key="2">
    <source>
        <dbReference type="Proteomes" id="UP000245712"/>
    </source>
</evidence>
<dbReference type="InterPro" id="IPR009962">
    <property type="entry name" value="DUF1488"/>
</dbReference>
<dbReference type="InterPro" id="IPR036692">
    <property type="entry name" value="Shew3726-like_sf"/>
</dbReference>
<dbReference type="SUPFAM" id="SSF160272">
    <property type="entry name" value="Shew3726-like"/>
    <property type="match status" value="1"/>
</dbReference>
<dbReference type="Gene3D" id="3.30.160.140">
    <property type="entry name" value="Shew3726-like"/>
    <property type="match status" value="1"/>
</dbReference>
<dbReference type="Proteomes" id="UP000245712">
    <property type="component" value="Unassembled WGS sequence"/>
</dbReference>
<evidence type="ECO:0000313" key="1">
    <source>
        <dbReference type="EMBL" id="PVX75095.1"/>
    </source>
</evidence>
<dbReference type="RefSeq" id="WP_116613490.1">
    <property type="nucleotide sequence ID" value="NZ_QEOB01000018.1"/>
</dbReference>
<dbReference type="EMBL" id="QEOB01000018">
    <property type="protein sequence ID" value="PVX75095.1"/>
    <property type="molecule type" value="Genomic_DNA"/>
</dbReference>
<name>A0ABX5KD99_9BURK</name>
<proteinExistence type="predicted"/>
<organism evidence="1 2">
    <name type="scientific">Paraburkholderia unamae</name>
    <dbReference type="NCBI Taxonomy" id="219649"/>
    <lineage>
        <taxon>Bacteria</taxon>
        <taxon>Pseudomonadati</taxon>
        <taxon>Pseudomonadota</taxon>
        <taxon>Betaproteobacteria</taxon>
        <taxon>Burkholderiales</taxon>
        <taxon>Burkholderiaceae</taxon>
        <taxon>Paraburkholderia</taxon>
    </lineage>
</organism>
<comment type="caution">
    <text evidence="1">The sequence shown here is derived from an EMBL/GenBank/DDBJ whole genome shotgun (WGS) entry which is preliminary data.</text>
</comment>
<sequence>MIIRFPRTQAFYCAGGTIRFDAEVDGAQVTCEISPEALEEHFRARPGQAGLLSAFAAHRDEIESIARQTLPHRLSAGRCQLFLRDFMCRATHAGAIMSLHRDMAKIARPVASETSATHSAASIAALDELEAS</sequence>
<gene>
    <name evidence="1" type="ORF">C7402_11827</name>
</gene>
<accession>A0ABX5KD99</accession>
<reference evidence="1 2" key="1">
    <citation type="submission" date="2018-05" db="EMBL/GenBank/DDBJ databases">
        <title>Genomic Encyclopedia of Type Strains, Phase IV (KMG-V): Genome sequencing to study the core and pangenomes of soil and plant-associated prokaryotes.</title>
        <authorList>
            <person name="Whitman W."/>
        </authorList>
    </citation>
    <scope>NUCLEOTIDE SEQUENCE [LARGE SCALE GENOMIC DNA]</scope>
    <source>
        <strain evidence="1 2">SCZa-39</strain>
    </source>
</reference>
<keyword evidence="2" id="KW-1185">Reference proteome</keyword>
<dbReference type="Pfam" id="PF07369">
    <property type="entry name" value="DUF1488"/>
    <property type="match status" value="1"/>
</dbReference>
<protein>
    <submittedName>
        <fullName evidence="1">Uncharacterized protein DUF1488</fullName>
    </submittedName>
</protein>